<accession>A0A1L7WPL4</accession>
<dbReference type="STRING" id="576137.A0A1L7WPL4"/>
<dbReference type="InterPro" id="IPR003594">
    <property type="entry name" value="HATPase_dom"/>
</dbReference>
<dbReference type="Pfam" id="PF02518">
    <property type="entry name" value="HATPase_c"/>
    <property type="match status" value="1"/>
</dbReference>
<dbReference type="Gene3D" id="3.30.565.10">
    <property type="entry name" value="Histidine kinase-like ATPase, C-terminal domain"/>
    <property type="match status" value="1"/>
</dbReference>
<keyword evidence="8" id="KW-1185">Reference proteome</keyword>
<dbReference type="SMART" id="SM00388">
    <property type="entry name" value="HisKA"/>
    <property type="match status" value="1"/>
</dbReference>
<dbReference type="PANTHER" id="PTHR43719">
    <property type="entry name" value="TWO-COMPONENT HISTIDINE KINASE"/>
    <property type="match status" value="1"/>
</dbReference>
<reference evidence="7 8" key="1">
    <citation type="submission" date="2016-03" db="EMBL/GenBank/DDBJ databases">
        <authorList>
            <person name="Ploux O."/>
        </authorList>
    </citation>
    <scope>NUCLEOTIDE SEQUENCE [LARGE SCALE GENOMIC DNA]</scope>
    <source>
        <strain evidence="7 8">UAMH 11012</strain>
    </source>
</reference>
<evidence type="ECO:0000256" key="1">
    <source>
        <dbReference type="ARBA" id="ARBA00022553"/>
    </source>
</evidence>
<dbReference type="OrthoDB" id="303614at2759"/>
<feature type="compositionally biased region" description="Polar residues" evidence="4">
    <location>
        <begin position="1083"/>
        <end position="1095"/>
    </location>
</feature>
<feature type="domain" description="Histidine kinase" evidence="5">
    <location>
        <begin position="600"/>
        <end position="858"/>
    </location>
</feature>
<dbReference type="Pfam" id="PF00512">
    <property type="entry name" value="HisKA"/>
    <property type="match status" value="1"/>
</dbReference>
<dbReference type="EMBL" id="FJOG01000005">
    <property type="protein sequence ID" value="CZR54714.1"/>
    <property type="molecule type" value="Genomic_DNA"/>
</dbReference>
<dbReference type="Proteomes" id="UP000184330">
    <property type="component" value="Unassembled WGS sequence"/>
</dbReference>
<evidence type="ECO:0000259" key="6">
    <source>
        <dbReference type="PROSITE" id="PS50110"/>
    </source>
</evidence>
<dbReference type="SUPFAM" id="SSF55781">
    <property type="entry name" value="GAF domain-like"/>
    <property type="match status" value="1"/>
</dbReference>
<dbReference type="SUPFAM" id="SSF55874">
    <property type="entry name" value="ATPase domain of HSP90 chaperone/DNA topoisomerase II/histidine kinase"/>
    <property type="match status" value="1"/>
</dbReference>
<dbReference type="InterPro" id="IPR004358">
    <property type="entry name" value="Sig_transdc_His_kin-like_C"/>
</dbReference>
<sequence length="1294" mass="143335">MTTPLSNSHLQQLQCKRGATETPSMAASCGGLCQATMKINIGTNGEGPSRSMIESQRGLELRKFFAPHHASNTTVEEDFNDSLNSDGALDAYAETLVWRLKGVHAVLGRPRYVHCRDILRNESQKSIGTQYFLAGAIRISSAAYDSPDVDVITSDEWFGCSTVPTPGGLCENTLALDPAKDEYPCFIVNDLSKDDRFASLPVVDGTIVSYRFYAGAPITTNRGVNIGSLFLFDDKPRDGMTLKQRKFLHQQATNVMKHLETKREAAERRRVALMSKGIARFLERTAQHTSNEEAVEISGDVSQTDQSESIDNDNPTSNGTAASEPTSSSAIAKESVLDKIRYALDQAADILRESLELSVGGVVFLDTAKGYSETGNTEAYLDSTTDIGSHVEVVKREEKRRQKSHESSLRPTLNPEEDNNGRQVSQESTRSFSDEHRAAKVLAMSAAKIATWDPDANVLDAKTLQSLINTYPKGNVWYTDEEGYFSSLEQQNELQQTAAISPSGRRKSALSIDLTHQKAEATFLSRIFHQARQIIFLPLWDAGGDRWYSGCFVWSRSAVPVFTVESEVAYLSAFTNSVMVEISRLDAITSNKMKSDFISSISHEFRSPLHGILASAELLRESELDASQMEFISTITNCSGTLLDTINHVLDYSKINSFEKTGNEKGTIINELIQVTNLALLCEDIINGMIAAREFRGTDDPTSAISREFRSAAAHAPRNRRATLDIILDIERRDWYYNIQAGALRRVVMNIFGNAQKYTESGYISVQMRIQEGARSHPNGSFGNVLYLKIRDSGRGMSTEYMERKLYHPFAQEDSFAPGVGLGLSIVWSIVNQLGGQISIRSQIGKGTEVEVIIPVEKVEAPERDHNEPGSTNDILLDAQNCIARLQARATGKSICLSRVNAKDSRPKDITWSCIEKYCVDWFGFTVIKGSADLMITDHENEGGYETSSRILVVHDDMSCSAKHIGTYRDYAVGHICPPLGPFRLARCLMALMDQDLSLPTNETNPFHADRATQTPLGSPEERIIMNGIILTDYGFTPQTTLSNTPASLDSQERKEESDVILPTMSYQRESVQVDAITNALPQLTSQSPTTVENQPPSTSMPPPSSFGRLQLPKLKKPAVASTNTSKSLRILAVDDNALNLQLLQRYLAKRKSDTIVTARHGLEAVAAVKEAGPAKKFDIIFMDISMPNMNGFEATRAIRNIERKLSRRTMHTERNVLEPGSSEESLLDEKNDPVQRDLKDKDRSFIVALTGLASRRDRDEAEESGFDDFLTKPISFVKIGEMLEKMSEEKAPV</sequence>
<feature type="region of interest" description="Disordered" evidence="4">
    <location>
        <begin position="287"/>
        <end position="330"/>
    </location>
</feature>
<feature type="region of interest" description="Disordered" evidence="4">
    <location>
        <begin position="396"/>
        <end position="433"/>
    </location>
</feature>
<protein>
    <submittedName>
        <fullName evidence="7">Related to nik-1 protein (Os-1p protein)</fullName>
    </submittedName>
</protein>
<dbReference type="CDD" id="cd00082">
    <property type="entry name" value="HisKA"/>
    <property type="match status" value="1"/>
</dbReference>
<keyword evidence="1 2" id="KW-0597">Phosphoprotein</keyword>
<evidence type="ECO:0000259" key="5">
    <source>
        <dbReference type="PROSITE" id="PS50109"/>
    </source>
</evidence>
<evidence type="ECO:0000256" key="3">
    <source>
        <dbReference type="SAM" id="Coils"/>
    </source>
</evidence>
<dbReference type="PANTHER" id="PTHR43719:SF72">
    <property type="entry name" value="HISTIDINE KINASE_RESPONSE REGULATOR, PUTATIVE (AFU_ORTHOLOGUE AFUA_8G06140)-RELATED"/>
    <property type="match status" value="1"/>
</dbReference>
<dbReference type="Gene3D" id="3.40.50.2300">
    <property type="match status" value="1"/>
</dbReference>
<dbReference type="PRINTS" id="PR00344">
    <property type="entry name" value="BCTRLSENSOR"/>
</dbReference>
<feature type="compositionally biased region" description="Basic and acidic residues" evidence="4">
    <location>
        <begin position="396"/>
        <end position="408"/>
    </location>
</feature>
<keyword evidence="3" id="KW-0175">Coiled coil</keyword>
<dbReference type="InterPro" id="IPR036890">
    <property type="entry name" value="HATPase_C_sf"/>
</dbReference>
<feature type="compositionally biased region" description="Polar residues" evidence="4">
    <location>
        <begin position="300"/>
        <end position="330"/>
    </location>
</feature>
<dbReference type="PROSITE" id="PS50110">
    <property type="entry name" value="RESPONSE_REGULATORY"/>
    <property type="match status" value="1"/>
</dbReference>
<dbReference type="PROSITE" id="PS50109">
    <property type="entry name" value="HIS_KIN"/>
    <property type="match status" value="1"/>
</dbReference>
<dbReference type="GO" id="GO:0000155">
    <property type="term" value="F:phosphorelay sensor kinase activity"/>
    <property type="evidence" value="ECO:0007669"/>
    <property type="project" value="InterPro"/>
</dbReference>
<gene>
    <name evidence="7" type="ORF">PAC_04598</name>
</gene>
<dbReference type="InterPro" id="IPR001789">
    <property type="entry name" value="Sig_transdc_resp-reg_receiver"/>
</dbReference>
<dbReference type="InterPro" id="IPR011006">
    <property type="entry name" value="CheY-like_superfamily"/>
</dbReference>
<dbReference type="InterPro" id="IPR003661">
    <property type="entry name" value="HisK_dim/P_dom"/>
</dbReference>
<feature type="region of interest" description="Disordered" evidence="4">
    <location>
        <begin position="1083"/>
        <end position="1105"/>
    </location>
</feature>
<dbReference type="SMART" id="SM00387">
    <property type="entry name" value="HATPase_c"/>
    <property type="match status" value="1"/>
</dbReference>
<feature type="modified residue" description="4-aspartylphosphate" evidence="2">
    <location>
        <position position="1184"/>
    </location>
</feature>
<dbReference type="InterPro" id="IPR036097">
    <property type="entry name" value="HisK_dim/P_sf"/>
</dbReference>
<evidence type="ECO:0000313" key="7">
    <source>
        <dbReference type="EMBL" id="CZR54714.1"/>
    </source>
</evidence>
<evidence type="ECO:0000256" key="4">
    <source>
        <dbReference type="SAM" id="MobiDB-lite"/>
    </source>
</evidence>
<feature type="compositionally biased region" description="Polar residues" evidence="4">
    <location>
        <begin position="421"/>
        <end position="431"/>
    </location>
</feature>
<feature type="region of interest" description="Disordered" evidence="4">
    <location>
        <begin position="1211"/>
        <end position="1235"/>
    </location>
</feature>
<organism evidence="7 8">
    <name type="scientific">Phialocephala subalpina</name>
    <dbReference type="NCBI Taxonomy" id="576137"/>
    <lineage>
        <taxon>Eukaryota</taxon>
        <taxon>Fungi</taxon>
        <taxon>Dikarya</taxon>
        <taxon>Ascomycota</taxon>
        <taxon>Pezizomycotina</taxon>
        <taxon>Leotiomycetes</taxon>
        <taxon>Helotiales</taxon>
        <taxon>Mollisiaceae</taxon>
        <taxon>Phialocephala</taxon>
        <taxon>Phialocephala fortinii species complex</taxon>
    </lineage>
</organism>
<dbReference type="SUPFAM" id="SSF47384">
    <property type="entry name" value="Homodimeric domain of signal transducing histidine kinase"/>
    <property type="match status" value="1"/>
</dbReference>
<dbReference type="SUPFAM" id="SSF52172">
    <property type="entry name" value="CheY-like"/>
    <property type="match status" value="1"/>
</dbReference>
<evidence type="ECO:0000256" key="2">
    <source>
        <dbReference type="PROSITE-ProRule" id="PRU00169"/>
    </source>
</evidence>
<proteinExistence type="predicted"/>
<feature type="domain" description="Response regulatory" evidence="6">
    <location>
        <begin position="1130"/>
        <end position="1288"/>
    </location>
</feature>
<name>A0A1L7WPL4_9HELO</name>
<feature type="coiled-coil region" evidence="3">
    <location>
        <begin position="249"/>
        <end position="276"/>
    </location>
</feature>
<evidence type="ECO:0000313" key="8">
    <source>
        <dbReference type="Proteomes" id="UP000184330"/>
    </source>
</evidence>
<dbReference type="Gene3D" id="1.10.287.130">
    <property type="match status" value="1"/>
</dbReference>
<dbReference type="InterPro" id="IPR005467">
    <property type="entry name" value="His_kinase_dom"/>
</dbReference>
<dbReference type="Pfam" id="PF00072">
    <property type="entry name" value="Response_reg"/>
    <property type="match status" value="1"/>
</dbReference>
<dbReference type="InterPro" id="IPR050956">
    <property type="entry name" value="2C_system_His_kinase"/>
</dbReference>
<dbReference type="CDD" id="cd17546">
    <property type="entry name" value="REC_hyHK_CKI1_RcsC-like"/>
    <property type="match status" value="1"/>
</dbReference>
<dbReference type="FunFam" id="1.10.287.130:FF:000023">
    <property type="entry name" value="Sensor histidine kinase/response regulator, putative"/>
    <property type="match status" value="1"/>
</dbReference>
<dbReference type="SMART" id="SM00448">
    <property type="entry name" value="REC"/>
    <property type="match status" value="1"/>
</dbReference>